<dbReference type="InterPro" id="IPR015421">
    <property type="entry name" value="PyrdxlP-dep_Trfase_major"/>
</dbReference>
<evidence type="ECO:0000256" key="4">
    <source>
        <dbReference type="PIRSR" id="PIRSR000390-2"/>
    </source>
</evidence>
<keyword evidence="7" id="KW-1185">Reference proteome</keyword>
<keyword evidence="1 4" id="KW-0663">Pyridoxal phosphate</keyword>
<evidence type="ECO:0000256" key="5">
    <source>
        <dbReference type="RuleBase" id="RU004508"/>
    </source>
</evidence>
<organism evidence="6 7">
    <name type="scientific">Oryzomicrobium terrae</name>
    <dbReference type="NCBI Taxonomy" id="1735038"/>
    <lineage>
        <taxon>Bacteria</taxon>
        <taxon>Pseudomonadati</taxon>
        <taxon>Pseudomonadota</taxon>
        <taxon>Betaproteobacteria</taxon>
        <taxon>Rhodocyclales</taxon>
        <taxon>Rhodocyclaceae</taxon>
        <taxon>Oryzomicrobium</taxon>
    </lineage>
</organism>
<dbReference type="PANTHER" id="PTHR30244:SF36">
    <property type="entry name" value="3-OXO-GLUCOSE-6-PHOSPHATE:GLUTAMATE AMINOTRANSFERASE"/>
    <property type="match status" value="1"/>
</dbReference>
<evidence type="ECO:0000313" key="6">
    <source>
        <dbReference type="EMBL" id="QEL64403.1"/>
    </source>
</evidence>
<feature type="modified residue" description="N6-(pyridoxal phosphate)lysine" evidence="4">
    <location>
        <position position="163"/>
    </location>
</feature>
<dbReference type="InterPro" id="IPR000653">
    <property type="entry name" value="DegT/StrS_aminotransferase"/>
</dbReference>
<evidence type="ECO:0000313" key="7">
    <source>
        <dbReference type="Proteomes" id="UP000323671"/>
    </source>
</evidence>
<dbReference type="SUPFAM" id="SSF53383">
    <property type="entry name" value="PLP-dependent transferases"/>
    <property type="match status" value="1"/>
</dbReference>
<dbReference type="GO" id="GO:0008483">
    <property type="term" value="F:transaminase activity"/>
    <property type="evidence" value="ECO:0007669"/>
    <property type="project" value="TreeGrafter"/>
</dbReference>
<dbReference type="GO" id="GO:0000271">
    <property type="term" value="P:polysaccharide biosynthetic process"/>
    <property type="evidence" value="ECO:0007669"/>
    <property type="project" value="TreeGrafter"/>
</dbReference>
<evidence type="ECO:0000256" key="3">
    <source>
        <dbReference type="PIRSR" id="PIRSR000390-1"/>
    </source>
</evidence>
<dbReference type="Gene3D" id="3.90.1150.10">
    <property type="entry name" value="Aspartate Aminotransferase, domain 1"/>
    <property type="match status" value="1"/>
</dbReference>
<dbReference type="PIRSF" id="PIRSF000390">
    <property type="entry name" value="PLP_StrS"/>
    <property type="match status" value="1"/>
</dbReference>
<dbReference type="GO" id="GO:0030170">
    <property type="term" value="F:pyridoxal phosphate binding"/>
    <property type="evidence" value="ECO:0007669"/>
    <property type="project" value="TreeGrafter"/>
</dbReference>
<dbReference type="InterPro" id="IPR015424">
    <property type="entry name" value="PyrdxlP-dep_Trfase"/>
</dbReference>
<accession>A0A5C1E6B4</accession>
<dbReference type="EMBL" id="CP022579">
    <property type="protein sequence ID" value="QEL64403.1"/>
    <property type="molecule type" value="Genomic_DNA"/>
</dbReference>
<feature type="active site" description="Proton acceptor" evidence="3">
    <location>
        <position position="163"/>
    </location>
</feature>
<name>A0A5C1E6B4_9RHOO</name>
<dbReference type="PANTHER" id="PTHR30244">
    <property type="entry name" value="TRANSAMINASE"/>
    <property type="match status" value="1"/>
</dbReference>
<comment type="similarity">
    <text evidence="2 5">Belongs to the DegT/DnrJ/EryC1 family.</text>
</comment>
<dbReference type="Gene3D" id="3.40.640.10">
    <property type="entry name" value="Type I PLP-dependent aspartate aminotransferase-like (Major domain)"/>
    <property type="match status" value="1"/>
</dbReference>
<proteinExistence type="inferred from homology"/>
<gene>
    <name evidence="6" type="ORF">OTERR_09270</name>
</gene>
<sequence>MRVLDSNWFVLGPEVEAFEQEFAAYCEAKHCLGVGNGLDALHLILRGYGIGAGDEVIVPAHTFIATWLAVTYSGARPVPVEPDPLTGNIDPTRVAAAITSKTRAVIAVHLHGQPADIVAIRQVIGGRHIRLIEDAAQAHGARVNGSRIGSLGDAAAFSFYPGKNLGALGDGGAIVSNDPQLIHGLRQLRNYGAVAKYQHEKQGWNSRLDELQAAFLRCKLPLLDTDNQARQVAANHYLAALAGLPGLILPTTPAWASPVWHLFTIRTPQRDTLQAHLKRNGVETLVHYPTPPHLQGAYRDLGWGAGSFPISESWARQTLSLPMWPGVPCEFVSAAVRSFFVSTTN</sequence>
<dbReference type="Proteomes" id="UP000323671">
    <property type="component" value="Chromosome"/>
</dbReference>
<dbReference type="CDD" id="cd00616">
    <property type="entry name" value="AHBA_syn"/>
    <property type="match status" value="1"/>
</dbReference>
<evidence type="ECO:0000256" key="1">
    <source>
        <dbReference type="ARBA" id="ARBA00022898"/>
    </source>
</evidence>
<evidence type="ECO:0000256" key="2">
    <source>
        <dbReference type="ARBA" id="ARBA00037999"/>
    </source>
</evidence>
<dbReference type="RefSeq" id="WP_246154336.1">
    <property type="nucleotide sequence ID" value="NZ_CP022579.1"/>
</dbReference>
<dbReference type="InterPro" id="IPR015422">
    <property type="entry name" value="PyrdxlP-dep_Trfase_small"/>
</dbReference>
<reference evidence="6 7" key="1">
    <citation type="submission" date="2017-07" db="EMBL/GenBank/DDBJ databases">
        <title>Complete genome sequence of Oryzomicrobium terrae TPP412.</title>
        <authorList>
            <person name="Chiu L.-W."/>
            <person name="Lo K.-J."/>
            <person name="Tsai Y.-M."/>
            <person name="Lin S.-S."/>
            <person name="Kuo C.-H."/>
            <person name="Liu C.-T."/>
        </authorList>
    </citation>
    <scope>NUCLEOTIDE SEQUENCE [LARGE SCALE GENOMIC DNA]</scope>
    <source>
        <strain evidence="6 7">TPP412</strain>
    </source>
</reference>
<dbReference type="Pfam" id="PF01041">
    <property type="entry name" value="DegT_DnrJ_EryC1"/>
    <property type="match status" value="1"/>
</dbReference>
<dbReference type="KEGG" id="otr:OTERR_09270"/>
<protein>
    <submittedName>
        <fullName evidence="6">Perosamine synthetase</fullName>
    </submittedName>
</protein>
<dbReference type="AlphaFoldDB" id="A0A5C1E6B4"/>